<evidence type="ECO:0000313" key="10">
    <source>
        <dbReference type="EMBL" id="VDK38670.1"/>
    </source>
</evidence>
<dbReference type="InterPro" id="IPR050213">
    <property type="entry name" value="GST_superfamily"/>
</dbReference>
<comment type="similarity">
    <text evidence="3">Belongs to the GST superfamily. Mu family.</text>
</comment>
<evidence type="ECO:0000256" key="1">
    <source>
        <dbReference type="ARBA" id="ARBA00002446"/>
    </source>
</evidence>
<reference evidence="10 11" key="2">
    <citation type="submission" date="2018-11" db="EMBL/GenBank/DDBJ databases">
        <authorList>
            <consortium name="Pathogen Informatics"/>
        </authorList>
    </citation>
    <scope>NUCLEOTIDE SEQUENCE [LARGE SCALE GENOMIC DNA]</scope>
</reference>
<dbReference type="PANTHER" id="PTHR11571">
    <property type="entry name" value="GLUTATHIONE S-TRANSFERASE"/>
    <property type="match status" value="1"/>
</dbReference>
<dbReference type="PRINTS" id="PR01267">
    <property type="entry name" value="GSTRNSFRASEM"/>
</dbReference>
<dbReference type="InterPro" id="IPR004046">
    <property type="entry name" value="GST_C"/>
</dbReference>
<comment type="function">
    <text evidence="1">GST isoenzymes appear to play a central role in the parasite detoxification system. Other functions are also suspected including a role in increasing the solubility of haematin in the parasite gut.</text>
</comment>
<dbReference type="Pfam" id="PF14497">
    <property type="entry name" value="GST_C_3"/>
    <property type="match status" value="1"/>
</dbReference>
<dbReference type="OrthoDB" id="4951845at2759"/>
<dbReference type="PROSITE" id="PS50405">
    <property type="entry name" value="GST_CTER"/>
    <property type="match status" value="1"/>
</dbReference>
<dbReference type="CDD" id="cd03075">
    <property type="entry name" value="GST_N_Mu"/>
    <property type="match status" value="1"/>
</dbReference>
<dbReference type="EC" id="2.5.1.18" evidence="5"/>
<dbReference type="EMBL" id="UYRS01018643">
    <property type="protein sequence ID" value="VDK38670.1"/>
    <property type="molecule type" value="Genomic_DNA"/>
</dbReference>
<reference evidence="12" key="1">
    <citation type="submission" date="2016-04" db="UniProtKB">
        <authorList>
            <consortium name="WormBaseParasite"/>
        </authorList>
    </citation>
    <scope>IDENTIFICATION</scope>
</reference>
<evidence type="ECO:0000259" key="9">
    <source>
        <dbReference type="PROSITE" id="PS50405"/>
    </source>
</evidence>
<name>A0A158R9Q3_TAEAS</name>
<dbReference type="WBParaSite" id="TASK_0000760001-mRNA-1">
    <property type="protein sequence ID" value="TASK_0000760001-mRNA-1"/>
    <property type="gene ID" value="TASK_0000760001"/>
</dbReference>
<accession>A0A158R9Q3</accession>
<dbReference type="GO" id="GO:0004364">
    <property type="term" value="F:glutathione transferase activity"/>
    <property type="evidence" value="ECO:0007669"/>
    <property type="project" value="UniProtKB-EC"/>
</dbReference>
<gene>
    <name evidence="10" type="ORF">TASK_LOCUS7601</name>
</gene>
<dbReference type="AlphaFoldDB" id="A0A158R9Q3"/>
<evidence type="ECO:0000256" key="3">
    <source>
        <dbReference type="ARBA" id="ARBA00005861"/>
    </source>
</evidence>
<evidence type="ECO:0000256" key="6">
    <source>
        <dbReference type="ARBA" id="ARBA00022679"/>
    </source>
</evidence>
<evidence type="ECO:0000256" key="5">
    <source>
        <dbReference type="ARBA" id="ARBA00012452"/>
    </source>
</evidence>
<dbReference type="SFLD" id="SFLDG00363">
    <property type="entry name" value="AMPS_(cytGST):_Alpha-__Mu-__Pi"/>
    <property type="match status" value="1"/>
</dbReference>
<dbReference type="SUPFAM" id="SSF47616">
    <property type="entry name" value="GST C-terminal domain-like"/>
    <property type="match status" value="2"/>
</dbReference>
<evidence type="ECO:0000256" key="2">
    <source>
        <dbReference type="ARBA" id="ARBA00003701"/>
    </source>
</evidence>
<evidence type="ECO:0000259" key="8">
    <source>
        <dbReference type="PROSITE" id="PS50404"/>
    </source>
</evidence>
<dbReference type="SFLD" id="SFLDS00019">
    <property type="entry name" value="Glutathione_Transferase_(cytos"/>
    <property type="match status" value="1"/>
</dbReference>
<dbReference type="FunFam" id="1.20.1050.10:FF:000003">
    <property type="entry name" value="Glutathione S-transferase 2"/>
    <property type="match status" value="1"/>
</dbReference>
<dbReference type="InterPro" id="IPR003081">
    <property type="entry name" value="GST_mu"/>
</dbReference>
<feature type="domain" description="GST N-terminal" evidence="8">
    <location>
        <begin position="222"/>
        <end position="309"/>
    </location>
</feature>
<dbReference type="InterPro" id="IPR036249">
    <property type="entry name" value="Thioredoxin-like_sf"/>
</dbReference>
<protein>
    <recommendedName>
        <fullName evidence="5">glutathione transferase</fullName>
        <ecNumber evidence="5">2.5.1.18</ecNumber>
    </recommendedName>
</protein>
<dbReference type="Gene3D" id="3.40.30.10">
    <property type="entry name" value="Glutaredoxin"/>
    <property type="match status" value="2"/>
</dbReference>
<evidence type="ECO:0000313" key="11">
    <source>
        <dbReference type="Proteomes" id="UP000282613"/>
    </source>
</evidence>
<dbReference type="GO" id="GO:0006749">
    <property type="term" value="P:glutathione metabolic process"/>
    <property type="evidence" value="ECO:0007669"/>
    <property type="project" value="TreeGrafter"/>
</dbReference>
<evidence type="ECO:0000256" key="7">
    <source>
        <dbReference type="ARBA" id="ARBA00047960"/>
    </source>
</evidence>
<dbReference type="InterPro" id="IPR004045">
    <property type="entry name" value="Glutathione_S-Trfase_N"/>
</dbReference>
<dbReference type="PANTHER" id="PTHR11571:SF222">
    <property type="entry name" value="GLUTATHIONE TRANSFERASE"/>
    <property type="match status" value="1"/>
</dbReference>
<organism evidence="12">
    <name type="scientific">Taenia asiatica</name>
    <name type="common">Asian tapeworm</name>
    <dbReference type="NCBI Taxonomy" id="60517"/>
    <lineage>
        <taxon>Eukaryota</taxon>
        <taxon>Metazoa</taxon>
        <taxon>Spiralia</taxon>
        <taxon>Lophotrochozoa</taxon>
        <taxon>Platyhelminthes</taxon>
        <taxon>Cestoda</taxon>
        <taxon>Eucestoda</taxon>
        <taxon>Cyclophyllidea</taxon>
        <taxon>Taeniidae</taxon>
        <taxon>Taenia</taxon>
    </lineage>
</organism>
<evidence type="ECO:0000256" key="4">
    <source>
        <dbReference type="ARBA" id="ARBA00011738"/>
    </source>
</evidence>
<dbReference type="GO" id="GO:0042802">
    <property type="term" value="F:identical protein binding"/>
    <property type="evidence" value="ECO:0007669"/>
    <property type="project" value="UniProtKB-ARBA"/>
</dbReference>
<comment type="function">
    <text evidence="2">Conjugation of reduced glutathione to a wide number of exogenous and endogenous hydrophobic electrophiles.</text>
</comment>
<keyword evidence="11" id="KW-1185">Reference proteome</keyword>
<dbReference type="STRING" id="60517.A0A158R9Q3"/>
<dbReference type="SUPFAM" id="SSF52833">
    <property type="entry name" value="Thioredoxin-like"/>
    <property type="match status" value="2"/>
</dbReference>
<dbReference type="InterPro" id="IPR010987">
    <property type="entry name" value="Glutathione-S-Trfase_C-like"/>
</dbReference>
<evidence type="ECO:0000313" key="12">
    <source>
        <dbReference type="WBParaSite" id="TASK_0000760001-mRNA-1"/>
    </source>
</evidence>
<feature type="domain" description="GST N-terminal" evidence="8">
    <location>
        <begin position="5"/>
        <end position="92"/>
    </location>
</feature>
<comment type="catalytic activity">
    <reaction evidence="7">
        <text>RX + glutathione = an S-substituted glutathione + a halide anion + H(+)</text>
        <dbReference type="Rhea" id="RHEA:16437"/>
        <dbReference type="ChEBI" id="CHEBI:15378"/>
        <dbReference type="ChEBI" id="CHEBI:16042"/>
        <dbReference type="ChEBI" id="CHEBI:17792"/>
        <dbReference type="ChEBI" id="CHEBI:57925"/>
        <dbReference type="ChEBI" id="CHEBI:90779"/>
        <dbReference type="EC" id="2.5.1.18"/>
    </reaction>
</comment>
<dbReference type="Pfam" id="PF02798">
    <property type="entry name" value="GST_N"/>
    <property type="match status" value="2"/>
</dbReference>
<dbReference type="Proteomes" id="UP000282613">
    <property type="component" value="Unassembled WGS sequence"/>
</dbReference>
<comment type="subunit">
    <text evidence="4">Homodimer.</text>
</comment>
<dbReference type="PROSITE" id="PS50404">
    <property type="entry name" value="GST_NTER"/>
    <property type="match status" value="2"/>
</dbReference>
<keyword evidence="6" id="KW-0808">Transferase</keyword>
<feature type="domain" description="GST C-terminal" evidence="9">
    <location>
        <begin position="311"/>
        <end position="422"/>
    </location>
</feature>
<proteinExistence type="inferred from homology"/>
<dbReference type="InterPro" id="IPR036282">
    <property type="entry name" value="Glutathione-S-Trfase_C_sf"/>
</dbReference>
<sequence length="422" mass="48387">MAASAPLRLKATLPVELGEQIRLLLAYLEVDFIDRRYKIGPALTYHSDTWLPDKFSLGLEFPNLPYYIDGDFKLTHLRAIVEFIAEVHGMLPECKKQRAVLHMLQCEIMDLRMPFIATFFGPDCQVGILDGAVVVLCVSSGRVCQRRCCLLCVQINYPDFALCDLLMQMTKSEPTYLQGYPKLQAYLWRFELRISPMLDLAMPRSQLGLAPGTYVSSVYTTMAPILGYWDIKGLGEQIRLLLKYLGVEFVDKQYKLGPPPTYDKSGWLPDKFSLGLDIPNLPYYIDGDFKLTQSGAIMEYIADIHSMIPECKKRRAVLHMLQCEIVDLRMAFGRTYYSPDIEKLKPAFFETLAQKLPQFEAYLGEKQWLTGEKINYPDFALCDLLMQMMGVEPTCLRKHPILQAYLSRFKNLPELEDYLASK</sequence>
<dbReference type="Gene3D" id="1.20.1050.10">
    <property type="match status" value="2"/>
</dbReference>
<dbReference type="InterPro" id="IPR040079">
    <property type="entry name" value="Glutathione_S-Trfase"/>
</dbReference>